<keyword evidence="1" id="KW-0472">Membrane</keyword>
<dbReference type="Proteomes" id="UP000181898">
    <property type="component" value="Chromosome"/>
</dbReference>
<dbReference type="KEGG" id="ten:LPB136_04910"/>
<sequence length="398" mass="45870">MNKKVKIYIALFIAIVVLLIYADATKVKPISWFPSYVAKHKMPYGTYVLRKELPSFLSNSTIKDINAAPYVFLQDSTVNGTYFFVDGGINFGEDEFNELLKFVERGNDVFLSTNGSQIDTLGLKTSSLSTLELNEKHYVSLLNPAFSDKKYSFDRPMPRIYFEEIDTINTTALGKITMFDKDSVALKSGVNFIKHKFGKGNFYINTFPLAFTNYNILHQKNDAYVASVLSYLDPEKPILWDAYYKTGKDKITSPLNYILNSKSLKWAYYIALIGVLFFVFFKGKREQRDIPIITPLKNQTLAFTRTISNMYYEKSQHQKIANQKINYFLVWVRSKMNIPTDVLNQSFYKHLASRSNNTEEDTEKVFKKIAQIQQLNTVSKEQLIALNSLIETYKSKTQ</sequence>
<evidence type="ECO:0000313" key="4">
    <source>
        <dbReference type="Proteomes" id="UP000181898"/>
    </source>
</evidence>
<gene>
    <name evidence="3" type="ORF">LPB136_04910</name>
</gene>
<protein>
    <recommendedName>
        <fullName evidence="2">DUF4350 domain-containing protein</fullName>
    </recommendedName>
</protein>
<name>A0A1L3JHZ0_9FLAO</name>
<feature type="domain" description="DUF4350" evidence="2">
    <location>
        <begin position="60"/>
        <end position="229"/>
    </location>
</feature>
<evidence type="ECO:0000313" key="3">
    <source>
        <dbReference type="EMBL" id="APG64739.1"/>
    </source>
</evidence>
<dbReference type="STRING" id="1850252.LPB136_04910"/>
<dbReference type="Pfam" id="PF14258">
    <property type="entry name" value="DUF4350"/>
    <property type="match status" value="1"/>
</dbReference>
<dbReference type="InterPro" id="IPR025646">
    <property type="entry name" value="DUF4350"/>
</dbReference>
<accession>A0A1L3JHZ0</accession>
<dbReference type="OrthoDB" id="1111222at2"/>
<reference evidence="3 4" key="1">
    <citation type="submission" date="2016-11" db="EMBL/GenBank/DDBJ databases">
        <title>Tenacibaculum sp. LPB0136, isolated from marine environment.</title>
        <authorList>
            <person name="Kim E."/>
            <person name="Yi H."/>
        </authorList>
    </citation>
    <scope>NUCLEOTIDE SEQUENCE [LARGE SCALE GENOMIC DNA]</scope>
    <source>
        <strain evidence="3 4">LPB0136</strain>
    </source>
</reference>
<evidence type="ECO:0000256" key="1">
    <source>
        <dbReference type="SAM" id="Phobius"/>
    </source>
</evidence>
<dbReference type="RefSeq" id="WP_072555064.1">
    <property type="nucleotide sequence ID" value="NZ_CP018155.1"/>
</dbReference>
<feature type="transmembrane region" description="Helical" evidence="1">
    <location>
        <begin position="266"/>
        <end position="283"/>
    </location>
</feature>
<proteinExistence type="predicted"/>
<evidence type="ECO:0000259" key="2">
    <source>
        <dbReference type="Pfam" id="PF14258"/>
    </source>
</evidence>
<keyword evidence="4" id="KW-1185">Reference proteome</keyword>
<dbReference type="EMBL" id="CP018155">
    <property type="protein sequence ID" value="APG64739.1"/>
    <property type="molecule type" value="Genomic_DNA"/>
</dbReference>
<keyword evidence="1" id="KW-1133">Transmembrane helix</keyword>
<dbReference type="AlphaFoldDB" id="A0A1L3JHZ0"/>
<organism evidence="3 4">
    <name type="scientific">Tenacibaculum todarodis</name>
    <dbReference type="NCBI Taxonomy" id="1850252"/>
    <lineage>
        <taxon>Bacteria</taxon>
        <taxon>Pseudomonadati</taxon>
        <taxon>Bacteroidota</taxon>
        <taxon>Flavobacteriia</taxon>
        <taxon>Flavobacteriales</taxon>
        <taxon>Flavobacteriaceae</taxon>
        <taxon>Tenacibaculum</taxon>
    </lineage>
</organism>
<keyword evidence="1" id="KW-0812">Transmembrane</keyword>